<keyword evidence="1" id="KW-1015">Disulfide bond</keyword>
<dbReference type="CDD" id="cd02966">
    <property type="entry name" value="TlpA_like_family"/>
    <property type="match status" value="1"/>
</dbReference>
<dbReference type="InterPro" id="IPR000866">
    <property type="entry name" value="AhpC/TSA"/>
</dbReference>
<comment type="caution">
    <text evidence="4">The sequence shown here is derived from an EMBL/GenBank/DDBJ whole genome shotgun (WGS) entry which is preliminary data.</text>
</comment>
<dbReference type="PANTHER" id="PTHR42852:SF1">
    <property type="entry name" value="THIOREDOXIN-LIKE PROTEIN YNEN"/>
    <property type="match status" value="1"/>
</dbReference>
<dbReference type="GO" id="GO:0016209">
    <property type="term" value="F:antioxidant activity"/>
    <property type="evidence" value="ECO:0007669"/>
    <property type="project" value="InterPro"/>
</dbReference>
<dbReference type="PROSITE" id="PS00194">
    <property type="entry name" value="THIOREDOXIN_1"/>
    <property type="match status" value="1"/>
</dbReference>
<reference evidence="4" key="2">
    <citation type="submission" date="2020-09" db="EMBL/GenBank/DDBJ databases">
        <authorList>
            <person name="Sun Q."/>
            <person name="Zhou Y."/>
        </authorList>
    </citation>
    <scope>NUCLEOTIDE SEQUENCE</scope>
    <source>
        <strain evidence="4">CGMCC 1.12698</strain>
    </source>
</reference>
<dbReference type="InterPro" id="IPR013766">
    <property type="entry name" value="Thioredoxin_domain"/>
</dbReference>
<name>A0A917AXM7_9BACI</name>
<sequence length="197" mass="22381">MKKIMIIMVLFGMLGWTVYELAFQTNHTLSSEVKEDKKEEVSSANETQKNEKTQNAIVGLNVGDIAPDFQLQTLDGKTAKLSDYRGKRVMVNFWATWCPPCRAEMPDMVKLYEEQNVMILAVNLTQTEPGTQAVQSFVNEFGLPFPILLDEEINVATQYEVRPIPTSYMIDSQGIIHYKALGALNHEMMVQIVEQMK</sequence>
<dbReference type="InterPro" id="IPR017937">
    <property type="entry name" value="Thioredoxin_CS"/>
</dbReference>
<feature type="domain" description="Thioredoxin" evidence="3">
    <location>
        <begin position="60"/>
        <end position="197"/>
    </location>
</feature>
<accession>A0A917AXM7</accession>
<feature type="region of interest" description="Disordered" evidence="2">
    <location>
        <begin position="32"/>
        <end position="52"/>
    </location>
</feature>
<dbReference type="EMBL" id="BMFK01000006">
    <property type="protein sequence ID" value="GGE83749.1"/>
    <property type="molecule type" value="Genomic_DNA"/>
</dbReference>
<dbReference type="InterPro" id="IPR050553">
    <property type="entry name" value="Thioredoxin_ResA/DsbE_sf"/>
</dbReference>
<dbReference type="PROSITE" id="PS51352">
    <property type="entry name" value="THIOREDOXIN_2"/>
    <property type="match status" value="1"/>
</dbReference>
<dbReference type="Proteomes" id="UP000605259">
    <property type="component" value="Unassembled WGS sequence"/>
</dbReference>
<dbReference type="PANTHER" id="PTHR42852">
    <property type="entry name" value="THIOL:DISULFIDE INTERCHANGE PROTEIN DSBE"/>
    <property type="match status" value="1"/>
</dbReference>
<keyword evidence="5" id="KW-1185">Reference proteome</keyword>
<dbReference type="Gene3D" id="3.40.30.10">
    <property type="entry name" value="Glutaredoxin"/>
    <property type="match status" value="1"/>
</dbReference>
<evidence type="ECO:0000259" key="3">
    <source>
        <dbReference type="PROSITE" id="PS51352"/>
    </source>
</evidence>
<dbReference type="AlphaFoldDB" id="A0A917AXM7"/>
<organism evidence="4 5">
    <name type="scientific">Priestia taiwanensis</name>
    <dbReference type="NCBI Taxonomy" id="1347902"/>
    <lineage>
        <taxon>Bacteria</taxon>
        <taxon>Bacillati</taxon>
        <taxon>Bacillota</taxon>
        <taxon>Bacilli</taxon>
        <taxon>Bacillales</taxon>
        <taxon>Bacillaceae</taxon>
        <taxon>Priestia</taxon>
    </lineage>
</organism>
<reference evidence="4" key="1">
    <citation type="journal article" date="2014" name="Int. J. Syst. Evol. Microbiol.">
        <title>Complete genome sequence of Corynebacterium casei LMG S-19264T (=DSM 44701T), isolated from a smear-ripened cheese.</title>
        <authorList>
            <consortium name="US DOE Joint Genome Institute (JGI-PGF)"/>
            <person name="Walter F."/>
            <person name="Albersmeier A."/>
            <person name="Kalinowski J."/>
            <person name="Ruckert C."/>
        </authorList>
    </citation>
    <scope>NUCLEOTIDE SEQUENCE</scope>
    <source>
        <strain evidence="4">CGMCC 1.12698</strain>
    </source>
</reference>
<dbReference type="Pfam" id="PF00578">
    <property type="entry name" value="AhpC-TSA"/>
    <property type="match status" value="1"/>
</dbReference>
<evidence type="ECO:0000256" key="1">
    <source>
        <dbReference type="ARBA" id="ARBA00023157"/>
    </source>
</evidence>
<evidence type="ECO:0000256" key="2">
    <source>
        <dbReference type="SAM" id="MobiDB-lite"/>
    </source>
</evidence>
<feature type="compositionally biased region" description="Basic and acidic residues" evidence="2">
    <location>
        <begin position="32"/>
        <end position="41"/>
    </location>
</feature>
<protein>
    <submittedName>
        <fullName evidence="4">Thiol:disulfide interchange protein tlpA</fullName>
    </submittedName>
</protein>
<dbReference type="InterPro" id="IPR036249">
    <property type="entry name" value="Thioredoxin-like_sf"/>
</dbReference>
<evidence type="ECO:0000313" key="5">
    <source>
        <dbReference type="Proteomes" id="UP000605259"/>
    </source>
</evidence>
<gene>
    <name evidence="4" type="ORF">GCM10007140_36560</name>
</gene>
<dbReference type="RefSeq" id="WP_188389948.1">
    <property type="nucleotide sequence ID" value="NZ_BMFK01000006.1"/>
</dbReference>
<proteinExistence type="predicted"/>
<dbReference type="SUPFAM" id="SSF52833">
    <property type="entry name" value="Thioredoxin-like"/>
    <property type="match status" value="1"/>
</dbReference>
<evidence type="ECO:0000313" key="4">
    <source>
        <dbReference type="EMBL" id="GGE83749.1"/>
    </source>
</evidence>
<dbReference type="GO" id="GO:0016491">
    <property type="term" value="F:oxidoreductase activity"/>
    <property type="evidence" value="ECO:0007669"/>
    <property type="project" value="InterPro"/>
</dbReference>